<evidence type="ECO:0000313" key="3">
    <source>
        <dbReference type="EMBL" id="OQN99154.1"/>
    </source>
</evidence>
<accession>A0A1V8SJ30</accession>
<evidence type="ECO:0000256" key="2">
    <source>
        <dbReference type="SAM" id="Phobius"/>
    </source>
</evidence>
<organism evidence="3 4">
    <name type="scientific">Cryoendolithus antarcticus</name>
    <dbReference type="NCBI Taxonomy" id="1507870"/>
    <lineage>
        <taxon>Eukaryota</taxon>
        <taxon>Fungi</taxon>
        <taxon>Dikarya</taxon>
        <taxon>Ascomycota</taxon>
        <taxon>Pezizomycotina</taxon>
        <taxon>Dothideomycetes</taxon>
        <taxon>Dothideomycetidae</taxon>
        <taxon>Cladosporiales</taxon>
        <taxon>Cladosporiaceae</taxon>
        <taxon>Cryoendolithus</taxon>
    </lineage>
</organism>
<keyword evidence="2" id="KW-1133">Transmembrane helix</keyword>
<feature type="region of interest" description="Disordered" evidence="1">
    <location>
        <begin position="35"/>
        <end position="83"/>
    </location>
</feature>
<dbReference type="OrthoDB" id="77878at2759"/>
<evidence type="ECO:0000313" key="4">
    <source>
        <dbReference type="Proteomes" id="UP000192596"/>
    </source>
</evidence>
<keyword evidence="2" id="KW-0812">Transmembrane</keyword>
<reference evidence="4" key="1">
    <citation type="submission" date="2017-03" db="EMBL/GenBank/DDBJ databases">
        <title>Genomes of endolithic fungi from Antarctica.</title>
        <authorList>
            <person name="Coleine C."/>
            <person name="Masonjones S."/>
            <person name="Stajich J.E."/>
        </authorList>
    </citation>
    <scope>NUCLEOTIDE SEQUENCE [LARGE SCALE GENOMIC DNA]</scope>
    <source>
        <strain evidence="4">CCFEE 5527</strain>
    </source>
</reference>
<feature type="transmembrane region" description="Helical" evidence="2">
    <location>
        <begin position="217"/>
        <end position="236"/>
    </location>
</feature>
<dbReference type="InParanoid" id="A0A1V8SJ30"/>
<proteinExistence type="predicted"/>
<dbReference type="EMBL" id="NAJO01000041">
    <property type="protein sequence ID" value="OQN99154.1"/>
    <property type="molecule type" value="Genomic_DNA"/>
</dbReference>
<feature type="compositionally biased region" description="Polar residues" evidence="1">
    <location>
        <begin position="35"/>
        <end position="47"/>
    </location>
</feature>
<dbReference type="Pfam" id="PF05705">
    <property type="entry name" value="DUF829"/>
    <property type="match status" value="1"/>
</dbReference>
<feature type="compositionally biased region" description="Polar residues" evidence="1">
    <location>
        <begin position="69"/>
        <end position="81"/>
    </location>
</feature>
<dbReference type="InterPro" id="IPR008547">
    <property type="entry name" value="DUF829_TMEM53"/>
</dbReference>
<gene>
    <name evidence="3" type="ORF">B0A48_15003</name>
</gene>
<keyword evidence="2" id="KW-0472">Membrane</keyword>
<dbReference type="Proteomes" id="UP000192596">
    <property type="component" value="Unassembled WGS sequence"/>
</dbReference>
<sequence length="332" mass="36871">MADPMSPHRREQQISIITHDLESTLYSSATEISTSIDSPISDQSPGSPSELVRRSNSLRSRALVASRPISPTDTSRLQSPTVKPESPDVVVLCLWPHATSSQISFYTTGYTDLYPSVQVLALRSSWLPDSRNREEILDALTTTTSEKCFVLEKDSPAATPTVLLHLFGQAGAQDATSLLRAYRTRIQSPMNVRAIISDSEPSFLLSLPTTLSQAFTFIHHMLLALITLLSTLLNVFEPHTNSATRIRNDLADPFLVPEGVRRGFVFAERNLMFSWDDRAVGSESVEDDEDGEAVERRDYSVKRDCVDVRGRLTGDQERYWLGVEGVWEGGLG</sequence>
<name>A0A1V8SJ30_9PEZI</name>
<keyword evidence="4" id="KW-1185">Reference proteome</keyword>
<comment type="caution">
    <text evidence="3">The sequence shown here is derived from an EMBL/GenBank/DDBJ whole genome shotgun (WGS) entry which is preliminary data.</text>
</comment>
<protein>
    <submittedName>
        <fullName evidence="3">Uncharacterized protein</fullName>
    </submittedName>
</protein>
<dbReference type="AlphaFoldDB" id="A0A1V8SJ30"/>
<evidence type="ECO:0000256" key="1">
    <source>
        <dbReference type="SAM" id="MobiDB-lite"/>
    </source>
</evidence>